<dbReference type="AlphaFoldDB" id="A0A1J0LWL9"/>
<sequence length="103" mass="11460">MSTLSRLQKRLKEKAKPRLEERLTLRLDPATHSALEALAREHGMTLSELAREALTMLAEEYRARATKEKAQEPPNEQPQGPSKEPSDTPPSDTPPLFSGAAQE</sequence>
<dbReference type="KEGG" id="tbc:A0O31_02576"/>
<dbReference type="EMBL" id="CP016314">
    <property type="protein sequence ID" value="APD10592.1"/>
    <property type="molecule type" value="Genomic_DNA"/>
</dbReference>
<evidence type="ECO:0000313" key="2">
    <source>
        <dbReference type="EMBL" id="APD10592.1"/>
    </source>
</evidence>
<dbReference type="InterPro" id="IPR010985">
    <property type="entry name" value="Ribbon_hlx_hlx"/>
</dbReference>
<feature type="compositionally biased region" description="Basic and acidic residues" evidence="1">
    <location>
        <begin position="61"/>
        <end position="71"/>
    </location>
</feature>
<accession>A0A1J0LWL9</accession>
<dbReference type="CDD" id="cd22235">
    <property type="entry name" value="RHH_CopG_archaea"/>
    <property type="match status" value="1"/>
</dbReference>
<gene>
    <name evidence="2" type="ORF">A0O31_02576</name>
</gene>
<protein>
    <submittedName>
        <fullName evidence="2">Ribbon-helix-helix protein, copG family</fullName>
    </submittedName>
</protein>
<proteinExistence type="predicted"/>
<dbReference type="SUPFAM" id="SSF47598">
    <property type="entry name" value="Ribbon-helix-helix"/>
    <property type="match status" value="1"/>
</dbReference>
<evidence type="ECO:0000313" key="3">
    <source>
        <dbReference type="Proteomes" id="UP000182993"/>
    </source>
</evidence>
<geneLocation type="plasmid" evidence="3">
    <name>ptb2</name>
</geneLocation>
<feature type="region of interest" description="Disordered" evidence="1">
    <location>
        <begin position="61"/>
        <end position="103"/>
    </location>
</feature>
<dbReference type="OrthoDB" id="3392085at2"/>
<keyword evidence="2" id="KW-0614">Plasmid</keyword>
<reference evidence="3" key="1">
    <citation type="submission" date="2016-06" db="EMBL/GenBank/DDBJ databases">
        <title>Whole genome sequencing of Thermus brockianus strain GE-1.</title>
        <authorList>
            <person name="Schaefers C."/>
            <person name="Blank S."/>
            <person name="Wiebusch S."/>
            <person name="Elleuche S."/>
            <person name="Antranikian G."/>
        </authorList>
    </citation>
    <scope>NUCLEOTIDE SEQUENCE [LARGE SCALE GENOMIC DNA]</scope>
    <source>
        <strain evidence="3">GE-1</strain>
        <plasmid evidence="3">ptb2</plasmid>
    </source>
</reference>
<name>A0A1J0LWL9_THEBO</name>
<evidence type="ECO:0000256" key="1">
    <source>
        <dbReference type="SAM" id="MobiDB-lite"/>
    </source>
</evidence>
<dbReference type="Proteomes" id="UP000182993">
    <property type="component" value="Plasmid pTB2"/>
</dbReference>
<organism evidence="2 3">
    <name type="scientific">Thermus brockianus</name>
    <dbReference type="NCBI Taxonomy" id="56956"/>
    <lineage>
        <taxon>Bacteria</taxon>
        <taxon>Thermotogati</taxon>
        <taxon>Deinococcota</taxon>
        <taxon>Deinococci</taxon>
        <taxon>Thermales</taxon>
        <taxon>Thermaceae</taxon>
        <taxon>Thermus</taxon>
    </lineage>
</organism>
<dbReference type="RefSeq" id="WP_071678288.1">
    <property type="nucleotide sequence ID" value="NZ_CP016314.1"/>
</dbReference>
<dbReference type="GO" id="GO:0006355">
    <property type="term" value="P:regulation of DNA-templated transcription"/>
    <property type="evidence" value="ECO:0007669"/>
    <property type="project" value="InterPro"/>
</dbReference>